<comment type="caution">
    <text evidence="2">The sequence shown here is derived from an EMBL/GenBank/DDBJ whole genome shotgun (WGS) entry which is preliminary data.</text>
</comment>
<sequence length="321" mass="35612">MRISYLSSIFIAVADGAVLPRISSRDLPKFNNVFTFGDSYTTTGFNVSGTQPNVANPLGNPAFPGVTNNNGPNYISYFVSQDFGNIFDFNFAYSGATTDTSIVAPNGSPPSYVQQVQTFIKYYARNSTSPKASWEDCTTLFTQFFGINDIQHGAFMTPPGGKVSESTPFNPNWQALAETVVNRQFEQISLLHDLGGRNFLVLSVPPIWKTPMVLAYNTTVQKNWHKAVTVFNDVLDAKYNEVKDQPNMDDSQFWYYDTTGIFNQAINDPTAYGAPNATCFNSDGTSCLWWNNFHPGLAIQTLLGEAIVNKVNLFGRTRHNC</sequence>
<reference evidence="2 3" key="1">
    <citation type="submission" date="2019-10" db="EMBL/GenBank/DDBJ databases">
        <authorList>
            <person name="Palmer J.M."/>
        </authorList>
    </citation>
    <scope>NUCLEOTIDE SEQUENCE [LARGE SCALE GENOMIC DNA]</scope>
    <source>
        <strain evidence="2 3">TWF694</strain>
    </source>
</reference>
<dbReference type="InterPro" id="IPR036514">
    <property type="entry name" value="SGNH_hydro_sf"/>
</dbReference>
<dbReference type="InterPro" id="IPR051058">
    <property type="entry name" value="GDSL_Est/Lipase"/>
</dbReference>
<dbReference type="Pfam" id="PF00657">
    <property type="entry name" value="Lipase_GDSL"/>
    <property type="match status" value="1"/>
</dbReference>
<evidence type="ECO:0008006" key="4">
    <source>
        <dbReference type="Google" id="ProtNLM"/>
    </source>
</evidence>
<keyword evidence="1" id="KW-0378">Hydrolase</keyword>
<organism evidence="2 3">
    <name type="scientific">Orbilia ellipsospora</name>
    <dbReference type="NCBI Taxonomy" id="2528407"/>
    <lineage>
        <taxon>Eukaryota</taxon>
        <taxon>Fungi</taxon>
        <taxon>Dikarya</taxon>
        <taxon>Ascomycota</taxon>
        <taxon>Pezizomycotina</taxon>
        <taxon>Orbiliomycetes</taxon>
        <taxon>Orbiliales</taxon>
        <taxon>Orbiliaceae</taxon>
        <taxon>Orbilia</taxon>
    </lineage>
</organism>
<gene>
    <name evidence="2" type="ORF">TWF694_001900</name>
</gene>
<protein>
    <recommendedName>
        <fullName evidence="4">Carbohydrate esterase family 16 protein</fullName>
    </recommendedName>
</protein>
<dbReference type="GO" id="GO:0016788">
    <property type="term" value="F:hydrolase activity, acting on ester bonds"/>
    <property type="evidence" value="ECO:0007669"/>
    <property type="project" value="InterPro"/>
</dbReference>
<proteinExistence type="predicted"/>
<dbReference type="EMBL" id="JAVHJO010000010">
    <property type="protein sequence ID" value="KAK6535440.1"/>
    <property type="molecule type" value="Genomic_DNA"/>
</dbReference>
<dbReference type="InterPro" id="IPR001087">
    <property type="entry name" value="GDSL"/>
</dbReference>
<dbReference type="PANTHER" id="PTHR45648">
    <property type="entry name" value="GDSL LIPASE/ACYLHYDROLASE FAMILY PROTEIN (AFU_ORTHOLOGUE AFUA_4G14700)"/>
    <property type="match status" value="1"/>
</dbReference>
<evidence type="ECO:0000313" key="2">
    <source>
        <dbReference type="EMBL" id="KAK6535440.1"/>
    </source>
</evidence>
<evidence type="ECO:0000256" key="1">
    <source>
        <dbReference type="ARBA" id="ARBA00022801"/>
    </source>
</evidence>
<keyword evidence="3" id="KW-1185">Reference proteome</keyword>
<dbReference type="CDD" id="cd01846">
    <property type="entry name" value="fatty_acyltransferase_like"/>
    <property type="match status" value="1"/>
</dbReference>
<dbReference type="Gene3D" id="3.40.50.1110">
    <property type="entry name" value="SGNH hydrolase"/>
    <property type="match status" value="1"/>
</dbReference>
<evidence type="ECO:0000313" key="3">
    <source>
        <dbReference type="Proteomes" id="UP001365542"/>
    </source>
</evidence>
<name>A0AAV9X401_9PEZI</name>
<dbReference type="SUPFAM" id="SSF52266">
    <property type="entry name" value="SGNH hydrolase"/>
    <property type="match status" value="1"/>
</dbReference>
<dbReference type="AlphaFoldDB" id="A0AAV9X401"/>
<dbReference type="Proteomes" id="UP001365542">
    <property type="component" value="Unassembled WGS sequence"/>
</dbReference>
<dbReference type="PANTHER" id="PTHR45648:SF22">
    <property type="entry name" value="GDSL LIPASE_ACYLHYDROLASE FAMILY PROTEIN (AFU_ORTHOLOGUE AFUA_4G14700)"/>
    <property type="match status" value="1"/>
</dbReference>
<accession>A0AAV9X401</accession>